<organism evidence="9 10">
    <name type="scientific">Dimargaris verticillata</name>
    <dbReference type="NCBI Taxonomy" id="2761393"/>
    <lineage>
        <taxon>Eukaryota</taxon>
        <taxon>Fungi</taxon>
        <taxon>Fungi incertae sedis</taxon>
        <taxon>Zoopagomycota</taxon>
        <taxon>Kickxellomycotina</taxon>
        <taxon>Dimargaritomycetes</taxon>
        <taxon>Dimargaritales</taxon>
        <taxon>Dimargaritaceae</taxon>
        <taxon>Dimargaris</taxon>
    </lineage>
</organism>
<protein>
    <recommendedName>
        <fullName evidence="8">Histone deacetylase complex subunit SAP30 Sin3 binding domain-containing protein</fullName>
    </recommendedName>
</protein>
<keyword evidence="4" id="KW-0805">Transcription regulation</keyword>
<keyword evidence="6" id="KW-0539">Nucleus</keyword>
<evidence type="ECO:0000256" key="1">
    <source>
        <dbReference type="ARBA" id="ARBA00004123"/>
    </source>
</evidence>
<evidence type="ECO:0000256" key="4">
    <source>
        <dbReference type="ARBA" id="ARBA00023015"/>
    </source>
</evidence>
<proteinExistence type="inferred from homology"/>
<dbReference type="PANTHER" id="PTHR13286">
    <property type="entry name" value="SAP30"/>
    <property type="match status" value="1"/>
</dbReference>
<comment type="caution">
    <text evidence="9">The sequence shown here is derived from an EMBL/GenBank/DDBJ whole genome shotgun (WGS) entry which is preliminary data.</text>
</comment>
<dbReference type="InterPro" id="IPR024145">
    <property type="entry name" value="His_deAcase_SAP30/SAP30L"/>
</dbReference>
<sequence length="104" mass="11983">MGPRPKPQYPNAQAKRIQESGSRKPWGSTSTAMINFGTQSTNVLRRYRQVHKLNVKARAPKEELCKAVMYHFAHRSVNEAETLALFLYTTRTKDKLLRCPVRHS</sequence>
<evidence type="ECO:0000256" key="6">
    <source>
        <dbReference type="ARBA" id="ARBA00023242"/>
    </source>
</evidence>
<dbReference type="AlphaFoldDB" id="A0A9W8B8C4"/>
<keyword evidence="10" id="KW-1185">Reference proteome</keyword>
<accession>A0A9W8B8C4</accession>
<evidence type="ECO:0000313" key="10">
    <source>
        <dbReference type="Proteomes" id="UP001151582"/>
    </source>
</evidence>
<reference evidence="9" key="1">
    <citation type="submission" date="2022-07" db="EMBL/GenBank/DDBJ databases">
        <title>Phylogenomic reconstructions and comparative analyses of Kickxellomycotina fungi.</title>
        <authorList>
            <person name="Reynolds N.K."/>
            <person name="Stajich J.E."/>
            <person name="Barry K."/>
            <person name="Grigoriev I.V."/>
            <person name="Crous P."/>
            <person name="Smith M.E."/>
        </authorList>
    </citation>
    <scope>NUCLEOTIDE SEQUENCE</scope>
    <source>
        <strain evidence="9">RSA 567</strain>
    </source>
</reference>
<dbReference type="OrthoDB" id="510958at2759"/>
<feature type="region of interest" description="Disordered" evidence="7">
    <location>
        <begin position="1"/>
        <end position="29"/>
    </location>
</feature>
<dbReference type="Gene3D" id="6.10.160.20">
    <property type="match status" value="1"/>
</dbReference>
<evidence type="ECO:0000256" key="5">
    <source>
        <dbReference type="ARBA" id="ARBA00023163"/>
    </source>
</evidence>
<comment type="subcellular location">
    <subcellularLocation>
        <location evidence="1">Nucleus</location>
    </subcellularLocation>
</comment>
<evidence type="ECO:0000256" key="3">
    <source>
        <dbReference type="ARBA" id="ARBA00022491"/>
    </source>
</evidence>
<dbReference type="Pfam" id="PF13867">
    <property type="entry name" value="SAP30_Sin3_bdg"/>
    <property type="match status" value="1"/>
</dbReference>
<feature type="domain" description="Histone deacetylase complex subunit SAP30 Sin3 binding" evidence="8">
    <location>
        <begin position="41"/>
        <end position="90"/>
    </location>
</feature>
<keyword evidence="3" id="KW-0678">Repressor</keyword>
<comment type="similarity">
    <text evidence="2">Belongs to the SAP30 family.</text>
</comment>
<name>A0A9W8B8C4_9FUNG</name>
<evidence type="ECO:0000259" key="8">
    <source>
        <dbReference type="Pfam" id="PF13867"/>
    </source>
</evidence>
<keyword evidence="5" id="KW-0804">Transcription</keyword>
<dbReference type="InterPro" id="IPR038291">
    <property type="entry name" value="SAP30_C_sf"/>
</dbReference>
<dbReference type="EMBL" id="JANBQB010000201">
    <property type="protein sequence ID" value="KAJ1979792.1"/>
    <property type="molecule type" value="Genomic_DNA"/>
</dbReference>
<evidence type="ECO:0000313" key="9">
    <source>
        <dbReference type="EMBL" id="KAJ1979792.1"/>
    </source>
</evidence>
<evidence type="ECO:0000256" key="2">
    <source>
        <dbReference type="ARBA" id="ARBA00006283"/>
    </source>
</evidence>
<dbReference type="GO" id="GO:0005634">
    <property type="term" value="C:nucleus"/>
    <property type="evidence" value="ECO:0007669"/>
    <property type="project" value="UniProtKB-SubCell"/>
</dbReference>
<dbReference type="Proteomes" id="UP001151582">
    <property type="component" value="Unassembled WGS sequence"/>
</dbReference>
<dbReference type="InterPro" id="IPR025718">
    <property type="entry name" value="SAP30_Sin3-bd"/>
</dbReference>
<evidence type="ECO:0000256" key="7">
    <source>
        <dbReference type="SAM" id="MobiDB-lite"/>
    </source>
</evidence>
<gene>
    <name evidence="9" type="ORF">H4R34_002694</name>
</gene>